<evidence type="ECO:0000313" key="2">
    <source>
        <dbReference type="Proteomes" id="UP001314170"/>
    </source>
</evidence>
<dbReference type="Proteomes" id="UP001314170">
    <property type="component" value="Unassembled WGS sequence"/>
</dbReference>
<gene>
    <name evidence="1" type="ORF">DCAF_LOCUS19923</name>
</gene>
<reference evidence="1 2" key="1">
    <citation type="submission" date="2024-01" db="EMBL/GenBank/DDBJ databases">
        <authorList>
            <person name="Waweru B."/>
        </authorList>
    </citation>
    <scope>NUCLEOTIDE SEQUENCE [LARGE SCALE GENOMIC DNA]</scope>
</reference>
<name>A0AAV1SBL5_9ROSI</name>
<evidence type="ECO:0000313" key="1">
    <source>
        <dbReference type="EMBL" id="CAK7347239.1"/>
    </source>
</evidence>
<organism evidence="1 2">
    <name type="scientific">Dovyalis caffra</name>
    <dbReference type="NCBI Taxonomy" id="77055"/>
    <lineage>
        <taxon>Eukaryota</taxon>
        <taxon>Viridiplantae</taxon>
        <taxon>Streptophyta</taxon>
        <taxon>Embryophyta</taxon>
        <taxon>Tracheophyta</taxon>
        <taxon>Spermatophyta</taxon>
        <taxon>Magnoliopsida</taxon>
        <taxon>eudicotyledons</taxon>
        <taxon>Gunneridae</taxon>
        <taxon>Pentapetalae</taxon>
        <taxon>rosids</taxon>
        <taxon>fabids</taxon>
        <taxon>Malpighiales</taxon>
        <taxon>Salicaceae</taxon>
        <taxon>Flacourtieae</taxon>
        <taxon>Dovyalis</taxon>
    </lineage>
</organism>
<dbReference type="AlphaFoldDB" id="A0AAV1SBL5"/>
<sequence>MPNGLKNTQYGTSEMLNFKQGYMKNSYVLAGKTLHRTGTFGRYVRDMSFYHGNYT</sequence>
<dbReference type="EMBL" id="CAWUPB010001173">
    <property type="protein sequence ID" value="CAK7347239.1"/>
    <property type="molecule type" value="Genomic_DNA"/>
</dbReference>
<keyword evidence="2" id="KW-1185">Reference proteome</keyword>
<protein>
    <submittedName>
        <fullName evidence="1">Uncharacterized protein</fullName>
    </submittedName>
</protein>
<proteinExistence type="predicted"/>
<comment type="caution">
    <text evidence="1">The sequence shown here is derived from an EMBL/GenBank/DDBJ whole genome shotgun (WGS) entry which is preliminary data.</text>
</comment>
<accession>A0AAV1SBL5</accession>